<dbReference type="Gene3D" id="3.40.50.1820">
    <property type="entry name" value="alpha/beta hydrolase"/>
    <property type="match status" value="1"/>
</dbReference>
<dbReference type="RefSeq" id="WP_377965233.1">
    <property type="nucleotide sequence ID" value="NZ_JBHZOL010000075.1"/>
</dbReference>
<gene>
    <name evidence="2" type="ORF">ACFVKH_11805</name>
</gene>
<protein>
    <submittedName>
        <fullName evidence="2">Alpha/beta fold hydrolase</fullName>
    </submittedName>
</protein>
<proteinExistence type="predicted"/>
<dbReference type="EMBL" id="JBHZOL010000075">
    <property type="protein sequence ID" value="MFE4106968.1"/>
    <property type="molecule type" value="Genomic_DNA"/>
</dbReference>
<dbReference type="PANTHER" id="PTHR47914:SF1">
    <property type="entry name" value="ALPHA_BETA-HYDROLASES SUPERFAMILY PROTEIN"/>
    <property type="match status" value="1"/>
</dbReference>
<reference evidence="2 3" key="1">
    <citation type="submission" date="2024-10" db="EMBL/GenBank/DDBJ databases">
        <authorList>
            <person name="Ratan Roy A."/>
            <person name="Morales Sandoval P.H."/>
            <person name="De Los Santos Villalobos S."/>
            <person name="Chakraborty S."/>
            <person name="Mukherjee J."/>
        </authorList>
    </citation>
    <scope>NUCLEOTIDE SEQUENCE [LARGE SCALE GENOMIC DNA]</scope>
    <source>
        <strain evidence="2 3">S1</strain>
    </source>
</reference>
<comment type="caution">
    <text evidence="2">The sequence shown here is derived from an EMBL/GenBank/DDBJ whole genome shotgun (WGS) entry which is preliminary data.</text>
</comment>
<sequence length="301" mass="32614">MLATNSKISTHVSRCGGTVGTRQWQSLTVVYETCGQGQPVLLLPAFSTVSSRAEMEPLATQLAAHFQVTVLDWPGFGDSDRPPLDYCPELYHPFLADFVRSHFTAPIIVIAAGHAAGYALQLAATHPQTCSKLVLVAPTWRGPLAVMGVPPAIRKGVKALVRSPLLGQALYGLNTRPSFLKWMYRRHVFVDDSQLTPAYLEQRYQNTQKPGGRYAPAAFVTGSLDPVQTRAEFLAYLEKLTLPLMVVVAEQAPTASKAEMEAIAALAPVQVGRLPGTLGMAEEYGNEVAEQILPFLQGVAD</sequence>
<dbReference type="Pfam" id="PF00561">
    <property type="entry name" value="Abhydrolase_1"/>
    <property type="match status" value="1"/>
</dbReference>
<name>A0ABW6IFK9_9CYAN</name>
<dbReference type="GO" id="GO:0016787">
    <property type="term" value="F:hydrolase activity"/>
    <property type="evidence" value="ECO:0007669"/>
    <property type="project" value="UniProtKB-KW"/>
</dbReference>
<keyword evidence="2" id="KW-0378">Hydrolase</keyword>
<accession>A0ABW6IFK9</accession>
<dbReference type="Proteomes" id="UP001600165">
    <property type="component" value="Unassembled WGS sequence"/>
</dbReference>
<dbReference type="SUPFAM" id="SSF53474">
    <property type="entry name" value="alpha/beta-Hydrolases"/>
    <property type="match status" value="1"/>
</dbReference>
<evidence type="ECO:0000259" key="1">
    <source>
        <dbReference type="Pfam" id="PF00561"/>
    </source>
</evidence>
<evidence type="ECO:0000313" key="2">
    <source>
        <dbReference type="EMBL" id="MFE4106968.1"/>
    </source>
</evidence>
<keyword evidence="3" id="KW-1185">Reference proteome</keyword>
<feature type="domain" description="AB hydrolase-1" evidence="1">
    <location>
        <begin position="39"/>
        <end position="268"/>
    </location>
</feature>
<dbReference type="PANTHER" id="PTHR47914">
    <property type="entry name" value="ALPHA/BETA-HYDROLASES SUPERFAMILY PROTEIN"/>
    <property type="match status" value="1"/>
</dbReference>
<dbReference type="InterPro" id="IPR000073">
    <property type="entry name" value="AB_hydrolase_1"/>
</dbReference>
<dbReference type="InterPro" id="IPR029058">
    <property type="entry name" value="AB_hydrolase_fold"/>
</dbReference>
<organism evidence="2 3">
    <name type="scientific">Almyronema epifaneia S1</name>
    <dbReference type="NCBI Taxonomy" id="2991925"/>
    <lineage>
        <taxon>Bacteria</taxon>
        <taxon>Bacillati</taxon>
        <taxon>Cyanobacteriota</taxon>
        <taxon>Cyanophyceae</taxon>
        <taxon>Nodosilineales</taxon>
        <taxon>Nodosilineaceae</taxon>
        <taxon>Almyronema</taxon>
        <taxon>Almyronema epifaneia</taxon>
    </lineage>
</organism>
<evidence type="ECO:0000313" key="3">
    <source>
        <dbReference type="Proteomes" id="UP001600165"/>
    </source>
</evidence>